<evidence type="ECO:0000313" key="2">
    <source>
        <dbReference type="Proteomes" id="UP000465302"/>
    </source>
</evidence>
<proteinExistence type="predicted"/>
<sequence>MHPLPEIALDADGTRYTPMFGQPVMVFGADRDRLTRTLNRALSRGVVSTIFTTDLFTTSHDDANRAAVAAAARDDLDLAGIAIRADRKTIDKIVDGLRLHQ</sequence>
<protein>
    <recommendedName>
        <fullName evidence="3">DUF2000 domain-containing protein</fullName>
    </recommendedName>
</protein>
<dbReference type="RefSeq" id="WP_234816520.1">
    <property type="nucleotide sequence ID" value="NZ_BLKS01000001.1"/>
</dbReference>
<gene>
    <name evidence="1" type="ORF">MAGR_34840</name>
</gene>
<name>A0A7I9W2Y3_MYCAG</name>
<reference evidence="1 2" key="1">
    <citation type="journal article" date="2019" name="Emerg. Microbes Infect.">
        <title>Comprehensive subspecies identification of 175 nontuberculous mycobacteria species based on 7547 genomic profiles.</title>
        <authorList>
            <person name="Matsumoto Y."/>
            <person name="Kinjo T."/>
            <person name="Motooka D."/>
            <person name="Nabeya D."/>
            <person name="Jung N."/>
            <person name="Uechi K."/>
            <person name="Horii T."/>
            <person name="Iida T."/>
            <person name="Fujita J."/>
            <person name="Nakamura S."/>
        </authorList>
    </citation>
    <scope>NUCLEOTIDE SEQUENCE [LARGE SCALE GENOMIC DNA]</scope>
    <source>
        <strain evidence="1 2">JCM 6377</strain>
    </source>
</reference>
<dbReference type="InterPro" id="IPR018988">
    <property type="entry name" value="DUF2000"/>
</dbReference>
<dbReference type="SUPFAM" id="SSF102462">
    <property type="entry name" value="Peptidyl-tRNA hydrolase II"/>
    <property type="match status" value="1"/>
</dbReference>
<comment type="caution">
    <text evidence="1">The sequence shown here is derived from an EMBL/GenBank/DDBJ whole genome shotgun (WGS) entry which is preliminary data.</text>
</comment>
<accession>A0A7I9W2Y3</accession>
<dbReference type="Pfam" id="PF09391">
    <property type="entry name" value="DUF2000"/>
    <property type="match status" value="1"/>
</dbReference>
<dbReference type="AlphaFoldDB" id="A0A7I9W2Y3"/>
<dbReference type="EMBL" id="BLKS01000001">
    <property type="protein sequence ID" value="GFG52043.1"/>
    <property type="molecule type" value="Genomic_DNA"/>
</dbReference>
<dbReference type="InterPro" id="IPR023476">
    <property type="entry name" value="Pep_tRNA_hydro_II_dom_sf"/>
</dbReference>
<evidence type="ECO:0000313" key="1">
    <source>
        <dbReference type="EMBL" id="GFG52043.1"/>
    </source>
</evidence>
<evidence type="ECO:0008006" key="3">
    <source>
        <dbReference type="Google" id="ProtNLM"/>
    </source>
</evidence>
<dbReference type="Gene3D" id="3.40.1490.10">
    <property type="entry name" value="Bit1"/>
    <property type="match status" value="1"/>
</dbReference>
<dbReference type="Proteomes" id="UP000465302">
    <property type="component" value="Unassembled WGS sequence"/>
</dbReference>
<organism evidence="1 2">
    <name type="scientific">Mycolicibacterium agri</name>
    <name type="common">Mycobacterium agri</name>
    <dbReference type="NCBI Taxonomy" id="36811"/>
    <lineage>
        <taxon>Bacteria</taxon>
        <taxon>Bacillati</taxon>
        <taxon>Actinomycetota</taxon>
        <taxon>Actinomycetes</taxon>
        <taxon>Mycobacteriales</taxon>
        <taxon>Mycobacteriaceae</taxon>
        <taxon>Mycolicibacterium</taxon>
    </lineage>
</organism>